<keyword evidence="2" id="KW-1133">Transmembrane helix</keyword>
<feature type="transmembrane region" description="Helical" evidence="2">
    <location>
        <begin position="46"/>
        <end position="66"/>
    </location>
</feature>
<keyword evidence="4" id="KW-0012">Acyltransferase</keyword>
<feature type="compositionally biased region" description="Polar residues" evidence="1">
    <location>
        <begin position="1"/>
        <end position="12"/>
    </location>
</feature>
<feature type="transmembrane region" description="Helical" evidence="2">
    <location>
        <begin position="86"/>
        <end position="107"/>
    </location>
</feature>
<reference evidence="4 5" key="1">
    <citation type="submission" date="2019-08" db="EMBL/GenBank/DDBJ databases">
        <title>Actinomadura sp. nov. CYP1-5 isolated from mountain soil.</title>
        <authorList>
            <person name="Songsumanus A."/>
            <person name="Kuncharoen N."/>
            <person name="Kudo T."/>
            <person name="Yuki M."/>
            <person name="Igarashi Y."/>
            <person name="Tanasupawat S."/>
        </authorList>
    </citation>
    <scope>NUCLEOTIDE SEQUENCE [LARGE SCALE GENOMIC DNA]</scope>
    <source>
        <strain evidence="4 5">CYP1-5</strain>
    </source>
</reference>
<dbReference type="Proteomes" id="UP000323505">
    <property type="component" value="Unassembled WGS sequence"/>
</dbReference>
<feature type="transmembrane region" description="Helical" evidence="2">
    <location>
        <begin position="246"/>
        <end position="265"/>
    </location>
</feature>
<feature type="compositionally biased region" description="Polar residues" evidence="1">
    <location>
        <begin position="397"/>
        <end position="409"/>
    </location>
</feature>
<keyword evidence="2" id="KW-0812">Transmembrane</keyword>
<protein>
    <submittedName>
        <fullName evidence="4">Acyltransferase</fullName>
    </submittedName>
</protein>
<dbReference type="Pfam" id="PF01757">
    <property type="entry name" value="Acyl_transf_3"/>
    <property type="match status" value="1"/>
</dbReference>
<dbReference type="GO" id="GO:0009103">
    <property type="term" value="P:lipopolysaccharide biosynthetic process"/>
    <property type="evidence" value="ECO:0007669"/>
    <property type="project" value="TreeGrafter"/>
</dbReference>
<sequence length="442" mass="47718">MRTGNRGFSYTPRSLRGSRGETSRREGSAVTRPETPRAGRLRELDLLRFAAALAVVLYHFTGFGGPGPWPSAARKVFPEIADVTRFGYLGVDLFFVISGFVILMSAWGRGPGEFGVSRLVRLMPAYWVSVLLGAFVYAVFEQGNGVSGVVVPNLTMLQGGLGVKNLDAVYWTLWVELHFYVLMAVLAGIGITYRSCLIFMAAWLFGGLYADEAGNKLLQVVLVPTWSAYFIAGMALFMIHRFGPTLLLWGYVAVSYLLALRWGAWRAANAFHGADKVVVSAVITAVFAVMILVATGRLGWVRWPGLTVLGALTYPLYLVHSQLALPLLDAIYPGLNRWAALGVAVGASLAAAYAVHRLVERPGAAWMRTRLRASLEPMRTSEPFARLTRQSEKGDAQLNTGDAQPNSGDAQPGNGDAQVSGGGEPRLRAPADAGAGQVNARV</sequence>
<evidence type="ECO:0000313" key="4">
    <source>
        <dbReference type="EMBL" id="TYK48945.1"/>
    </source>
</evidence>
<gene>
    <name evidence="4" type="ORF">FXF68_13925</name>
</gene>
<dbReference type="AlphaFoldDB" id="A0A5D3FP35"/>
<dbReference type="EMBL" id="VSRQ01000003">
    <property type="protein sequence ID" value="TYK48945.1"/>
    <property type="molecule type" value="Genomic_DNA"/>
</dbReference>
<feature type="transmembrane region" description="Helical" evidence="2">
    <location>
        <begin position="338"/>
        <end position="359"/>
    </location>
</feature>
<dbReference type="PANTHER" id="PTHR23028">
    <property type="entry name" value="ACETYLTRANSFERASE"/>
    <property type="match status" value="1"/>
</dbReference>
<dbReference type="GO" id="GO:0016747">
    <property type="term" value="F:acyltransferase activity, transferring groups other than amino-acyl groups"/>
    <property type="evidence" value="ECO:0007669"/>
    <property type="project" value="InterPro"/>
</dbReference>
<dbReference type="InterPro" id="IPR050879">
    <property type="entry name" value="Acyltransferase_3"/>
</dbReference>
<dbReference type="PANTHER" id="PTHR23028:SF53">
    <property type="entry name" value="ACYL_TRANSF_3 DOMAIN-CONTAINING PROTEIN"/>
    <property type="match status" value="1"/>
</dbReference>
<feature type="transmembrane region" description="Helical" evidence="2">
    <location>
        <begin position="217"/>
        <end position="240"/>
    </location>
</feature>
<organism evidence="4 5">
    <name type="scientific">Actinomadura decatromicini</name>
    <dbReference type="NCBI Taxonomy" id="2604572"/>
    <lineage>
        <taxon>Bacteria</taxon>
        <taxon>Bacillati</taxon>
        <taxon>Actinomycetota</taxon>
        <taxon>Actinomycetes</taxon>
        <taxon>Streptosporangiales</taxon>
        <taxon>Thermomonosporaceae</taxon>
        <taxon>Actinomadura</taxon>
    </lineage>
</organism>
<keyword evidence="5" id="KW-1185">Reference proteome</keyword>
<evidence type="ECO:0000313" key="5">
    <source>
        <dbReference type="Proteomes" id="UP000323505"/>
    </source>
</evidence>
<comment type="caution">
    <text evidence="4">The sequence shown here is derived from an EMBL/GenBank/DDBJ whole genome shotgun (WGS) entry which is preliminary data.</text>
</comment>
<feature type="compositionally biased region" description="Basic and acidic residues" evidence="1">
    <location>
        <begin position="18"/>
        <end position="27"/>
    </location>
</feature>
<evidence type="ECO:0000256" key="1">
    <source>
        <dbReference type="SAM" id="MobiDB-lite"/>
    </source>
</evidence>
<dbReference type="InterPro" id="IPR002656">
    <property type="entry name" value="Acyl_transf_3_dom"/>
</dbReference>
<feature type="region of interest" description="Disordered" evidence="1">
    <location>
        <begin position="1"/>
        <end position="35"/>
    </location>
</feature>
<feature type="transmembrane region" description="Helical" evidence="2">
    <location>
        <begin position="119"/>
        <end position="140"/>
    </location>
</feature>
<accession>A0A5D3FP35</accession>
<feature type="transmembrane region" description="Helical" evidence="2">
    <location>
        <begin position="179"/>
        <end position="205"/>
    </location>
</feature>
<keyword evidence="4" id="KW-0808">Transferase</keyword>
<keyword evidence="2" id="KW-0472">Membrane</keyword>
<evidence type="ECO:0000259" key="3">
    <source>
        <dbReference type="Pfam" id="PF01757"/>
    </source>
</evidence>
<proteinExistence type="predicted"/>
<dbReference type="GO" id="GO:0016020">
    <property type="term" value="C:membrane"/>
    <property type="evidence" value="ECO:0007669"/>
    <property type="project" value="TreeGrafter"/>
</dbReference>
<evidence type="ECO:0000256" key="2">
    <source>
        <dbReference type="SAM" id="Phobius"/>
    </source>
</evidence>
<feature type="domain" description="Acyltransferase 3" evidence="3">
    <location>
        <begin position="43"/>
        <end position="356"/>
    </location>
</feature>
<feature type="region of interest" description="Disordered" evidence="1">
    <location>
        <begin position="382"/>
        <end position="442"/>
    </location>
</feature>
<feature type="transmembrane region" description="Helical" evidence="2">
    <location>
        <begin position="277"/>
        <end position="300"/>
    </location>
</feature>
<name>A0A5D3FP35_9ACTN</name>